<comment type="function">
    <text evidence="4">Required for a late step of 50S ribosomal subunit assembly. Has GTPase activity.</text>
</comment>
<dbReference type="PROSITE" id="PS51721">
    <property type="entry name" value="G_CP"/>
    <property type="match status" value="1"/>
</dbReference>
<dbReference type="InterPro" id="IPR030378">
    <property type="entry name" value="G_CP_dom"/>
</dbReference>
<dbReference type="PANTHER" id="PTHR45782">
    <property type="entry name" value="MITOCHONDRIAL RIBOSOME-ASSOCIATED GTPASE 1"/>
    <property type="match status" value="1"/>
</dbReference>
<dbReference type="AlphaFoldDB" id="A0A1H2XR94"/>
<dbReference type="InterPro" id="IPR006073">
    <property type="entry name" value="GTP-bd"/>
</dbReference>
<dbReference type="RefSeq" id="WP_012937867.1">
    <property type="nucleotide sequence ID" value="NZ_CATYPC010000024.1"/>
</dbReference>
<dbReference type="NCBIfam" id="TIGR03596">
    <property type="entry name" value="GTPase_YlqF"/>
    <property type="match status" value="1"/>
</dbReference>
<feature type="domain" description="CP-type G" evidence="6">
    <location>
        <begin position="19"/>
        <end position="187"/>
    </location>
</feature>
<dbReference type="OMA" id="GVLWPKF"/>
<comment type="subcellular location">
    <subcellularLocation>
        <location evidence="4">Cytoplasm</location>
    </subcellularLocation>
</comment>
<evidence type="ECO:0000259" key="6">
    <source>
        <dbReference type="PROSITE" id="PS51721"/>
    </source>
</evidence>
<reference evidence="7 8" key="1">
    <citation type="submission" date="2016-10" db="EMBL/GenBank/DDBJ databases">
        <authorList>
            <person name="Varghese N."/>
            <person name="Submissions S."/>
        </authorList>
    </citation>
    <scope>NUCLEOTIDE SEQUENCE [LARGE SCALE GENOMIC DNA]</scope>
    <source>
        <strain evidence="7 8">WCC6</strain>
    </source>
</reference>
<name>A0A1H2XR94_ACIFE</name>
<dbReference type="SUPFAM" id="SSF52540">
    <property type="entry name" value="P-loop containing nucleoside triphosphate hydrolases"/>
    <property type="match status" value="1"/>
</dbReference>
<dbReference type="Gene3D" id="3.40.50.300">
    <property type="entry name" value="P-loop containing nucleotide triphosphate hydrolases"/>
    <property type="match status" value="1"/>
</dbReference>
<sequence>MENTISGKKFHIQWFPGHMTKAKRMMEANLKLVDVVVELLDARIPRSSANPMLQQLIGAKQKIVVLNKTDMADPERTQAWLSYFKKNSFTALEVDCQKGKGVKALVSAIQKAGEPTLEKWRKKGVRNRSIRVMIVGIPNVGKSTLINRLLGKNKAAAQNKPGVTRGPQWVILGKGLELLDTPGVLWPKFDNPETGFCLAVTGAIREEVFDQETAVHILVQRLLKLYPQELSASYRIELAPEDTVETVEEKIARARGCLKAGGVLDMNKTIQMILRDFKTGKLGSFTLEAPPREEA</sequence>
<keyword evidence="4" id="KW-0963">Cytoplasm</keyword>
<dbReference type="GO" id="GO:0005737">
    <property type="term" value="C:cytoplasm"/>
    <property type="evidence" value="ECO:0007669"/>
    <property type="project" value="UniProtKB-SubCell"/>
</dbReference>
<dbReference type="PANTHER" id="PTHR45782:SF4">
    <property type="entry name" value="MITOCHONDRIAL RIBOSOME-ASSOCIATED GTPASE 1"/>
    <property type="match status" value="1"/>
</dbReference>
<evidence type="ECO:0000256" key="3">
    <source>
        <dbReference type="ARBA" id="ARBA00023134"/>
    </source>
</evidence>
<dbReference type="EMBL" id="FNOP01000009">
    <property type="protein sequence ID" value="SDW95228.1"/>
    <property type="molecule type" value="Genomic_DNA"/>
</dbReference>
<evidence type="ECO:0000256" key="5">
    <source>
        <dbReference type="PIRSR" id="PIRSR006230-1"/>
    </source>
</evidence>
<keyword evidence="2 4" id="KW-0547">Nucleotide-binding</keyword>
<feature type="binding site" evidence="5">
    <location>
        <begin position="67"/>
        <end position="70"/>
    </location>
    <ligand>
        <name>GTP</name>
        <dbReference type="ChEBI" id="CHEBI:37565"/>
    </ligand>
</feature>
<dbReference type="GeneID" id="78334231"/>
<dbReference type="GO" id="GO:0003924">
    <property type="term" value="F:GTPase activity"/>
    <property type="evidence" value="ECO:0007669"/>
    <property type="project" value="TreeGrafter"/>
</dbReference>
<dbReference type="Proteomes" id="UP000182379">
    <property type="component" value="Unassembled WGS sequence"/>
</dbReference>
<dbReference type="GO" id="GO:0005525">
    <property type="term" value="F:GTP binding"/>
    <property type="evidence" value="ECO:0007669"/>
    <property type="project" value="UniProtKB-KW"/>
</dbReference>
<evidence type="ECO:0000313" key="7">
    <source>
        <dbReference type="EMBL" id="SDW95228.1"/>
    </source>
</evidence>
<dbReference type="CDD" id="cd01856">
    <property type="entry name" value="YlqF"/>
    <property type="match status" value="1"/>
</dbReference>
<feature type="binding site" evidence="5">
    <location>
        <position position="183"/>
    </location>
    <ligand>
        <name>GTP</name>
        <dbReference type="ChEBI" id="CHEBI:37565"/>
    </ligand>
</feature>
<proteinExistence type="inferred from homology"/>
<dbReference type="Pfam" id="PF01926">
    <property type="entry name" value="MMR_HSR1"/>
    <property type="match status" value="1"/>
</dbReference>
<evidence type="ECO:0000313" key="8">
    <source>
        <dbReference type="Proteomes" id="UP000182379"/>
    </source>
</evidence>
<dbReference type="PIRSF" id="PIRSF006230">
    <property type="entry name" value="MG442"/>
    <property type="match status" value="1"/>
</dbReference>
<evidence type="ECO:0000256" key="4">
    <source>
        <dbReference type="PIRNR" id="PIRNR006230"/>
    </source>
</evidence>
<feature type="binding site" evidence="5">
    <location>
        <begin position="139"/>
        <end position="144"/>
    </location>
    <ligand>
        <name>GTP</name>
        <dbReference type="ChEBI" id="CHEBI:37565"/>
    </ligand>
</feature>
<dbReference type="InterPro" id="IPR016478">
    <property type="entry name" value="GTPase_MTG1"/>
</dbReference>
<dbReference type="InterPro" id="IPR019991">
    <property type="entry name" value="GTP-bd_ribosome_bgen"/>
</dbReference>
<protein>
    <recommendedName>
        <fullName evidence="1 4">Ribosome biogenesis GTPase A</fullName>
    </recommendedName>
</protein>
<dbReference type="FunFam" id="3.40.50.300:FF:000590">
    <property type="entry name" value="Ribosome biogenesis GTPase A"/>
    <property type="match status" value="1"/>
</dbReference>
<dbReference type="InterPro" id="IPR027417">
    <property type="entry name" value="P-loop_NTPase"/>
</dbReference>
<gene>
    <name evidence="7" type="ORF">SAMN05216495_10969</name>
</gene>
<dbReference type="GO" id="GO:0006412">
    <property type="term" value="P:translation"/>
    <property type="evidence" value="ECO:0007669"/>
    <property type="project" value="TreeGrafter"/>
</dbReference>
<comment type="similarity">
    <text evidence="4">Belongs to the TRAFAC class YlqF/YawG GTPase family. MTG1 subfamily.</text>
</comment>
<organism evidence="7 8">
    <name type="scientific">Acidaminococcus fermentans</name>
    <dbReference type="NCBI Taxonomy" id="905"/>
    <lineage>
        <taxon>Bacteria</taxon>
        <taxon>Bacillati</taxon>
        <taxon>Bacillota</taxon>
        <taxon>Negativicutes</taxon>
        <taxon>Acidaminococcales</taxon>
        <taxon>Acidaminococcaceae</taxon>
        <taxon>Acidaminococcus</taxon>
    </lineage>
</organism>
<accession>A0A1H2XR94</accession>
<comment type="caution">
    <text evidence="7">The sequence shown here is derived from an EMBL/GenBank/DDBJ whole genome shotgun (WGS) entry which is preliminary data.</text>
</comment>
<evidence type="ECO:0000256" key="2">
    <source>
        <dbReference type="ARBA" id="ARBA00022741"/>
    </source>
</evidence>
<evidence type="ECO:0000256" key="1">
    <source>
        <dbReference type="ARBA" id="ARBA00014898"/>
    </source>
</evidence>
<dbReference type="InterPro" id="IPR023179">
    <property type="entry name" value="GTP-bd_ortho_bundle_sf"/>
</dbReference>
<keyword evidence="3 4" id="KW-0342">GTP-binding</keyword>
<dbReference type="Gene3D" id="1.10.1580.10">
    <property type="match status" value="1"/>
</dbReference>